<dbReference type="NCBIfam" id="NF038310">
    <property type="entry name" value="lysogeny_AimR"/>
    <property type="match status" value="1"/>
</dbReference>
<dbReference type="InterPro" id="IPR047705">
    <property type="entry name" value="AimR-like"/>
</dbReference>
<accession>A0A1L6ZHD0</accession>
<protein>
    <recommendedName>
        <fullName evidence="3">HTH cro/C1-type domain-containing protein</fullName>
    </recommendedName>
</protein>
<gene>
    <name evidence="1" type="ORF">BSA145_08305</name>
</gene>
<dbReference type="RefSeq" id="WP_075622146.1">
    <property type="nucleotide sequence ID" value="NZ_CP015607.1"/>
</dbReference>
<name>A0A1L6ZHD0_BACIA</name>
<evidence type="ECO:0008006" key="3">
    <source>
        <dbReference type="Google" id="ProtNLM"/>
    </source>
</evidence>
<reference evidence="1 2" key="1">
    <citation type="submission" date="2016-05" db="EMBL/GenBank/DDBJ databases">
        <title>Complete Genome and Methylome Analysis of Psychrotrophic Bacterial Isolates from Antarctic Lake Untersee.</title>
        <authorList>
            <person name="Fomenkov A."/>
            <person name="Akimov V.N."/>
            <person name="Vasilyeva L.V."/>
            <person name="Andersen D."/>
            <person name="Vincze T."/>
            <person name="Roberts R.J."/>
        </authorList>
    </citation>
    <scope>NUCLEOTIDE SEQUENCE [LARGE SCALE GENOMIC DNA]</scope>
    <source>
        <strain evidence="1 2">U14-5</strain>
    </source>
</reference>
<sequence>MYNAVKNEKNIRYVLKKHLEKTERSQNGIAKAIGITKGYMSKFFSGKEIAFWMVIETVRAILPEKEKQLMKDYAKSGFDKKYIYCALEYYYTNQMYNEIRYLIVNYSSVARDACDAYLFALNFRESFKPLDHQKALKNLRANTPEGQTLLEIFESYVHYNIGKYDLSLFSIDRAKGYLQRVADPFLKKSFQARIDEILANTYLKQENNIERARDSAHSLMKTGISKSHVITATYLIGLSYFYESYNISFDYYKKLLKLYEDFPERTDEIIQNKEEIAILQYYWLNKIDEEFNVTNFTQILSEDKSLSLYYIDKTLRPYAYLFDGIREGRADKVLLSLHFFSEQRDYFRANIPKIQLQKMDLDLTL</sequence>
<dbReference type="AlphaFoldDB" id="A0A1L6ZHD0"/>
<proteinExistence type="predicted"/>
<evidence type="ECO:0000313" key="1">
    <source>
        <dbReference type="EMBL" id="APT45904.1"/>
    </source>
</evidence>
<dbReference type="Pfam" id="PF22871">
    <property type="entry name" value="AimR"/>
    <property type="match status" value="1"/>
</dbReference>
<dbReference type="Proteomes" id="UP000185426">
    <property type="component" value="Chromosome"/>
</dbReference>
<dbReference type="EMBL" id="CP015607">
    <property type="protein sequence ID" value="APT45904.1"/>
    <property type="molecule type" value="Genomic_DNA"/>
</dbReference>
<evidence type="ECO:0000313" key="2">
    <source>
        <dbReference type="Proteomes" id="UP000185426"/>
    </source>
</evidence>
<organism evidence="1 2">
    <name type="scientific">Bacillus safensis</name>
    <dbReference type="NCBI Taxonomy" id="561879"/>
    <lineage>
        <taxon>Bacteria</taxon>
        <taxon>Bacillati</taxon>
        <taxon>Bacillota</taxon>
        <taxon>Bacilli</taxon>
        <taxon>Bacillales</taxon>
        <taxon>Bacillaceae</taxon>
        <taxon>Bacillus</taxon>
    </lineage>
</organism>